<protein>
    <submittedName>
        <fullName evidence="13">Small oligopeptide transporter, OPT family</fullName>
    </submittedName>
</protein>
<feature type="transmembrane region" description="Helical" evidence="11">
    <location>
        <begin position="480"/>
        <end position="499"/>
    </location>
</feature>
<dbReference type="CDD" id="cd12148">
    <property type="entry name" value="fungal_TF_MHR"/>
    <property type="match status" value="1"/>
</dbReference>
<dbReference type="GO" id="GO:0015031">
    <property type="term" value="P:protein transport"/>
    <property type="evidence" value="ECO:0007669"/>
    <property type="project" value="UniProtKB-KW"/>
</dbReference>
<sequence>MAGTDRSRRPPSEESQKSVHTVSAQESDHNNPDDDDVKSDKPIVDNNAELDSSSDDSPYPEVQANIPPVDEDVPVNTFRAWVLGIGGTMVLTALNQFFQLHSPPIFLSPYLAILVTLPVGRLMERMLPTTRYTFWGWQFTLNPGPFNQKEHSIVAIMSTLATVFDNGSLASDVYVAFDKFLNIPISVGYRLMFLLTSQALSFGIAGILQKLLVEPAFCVWPAALPTCALLYTFHDQRFRNQEANGWKIDRMKFFWIILACGSLYQFVPGYLFTGLTTFAWITWIKPNNVTLNQVFGATSGMDLLPLTLDWNQITGYLYSPLLVPSWALINVFGGAILFLWVIAPALHWSNAWEGLYMPFSSSRNSYNTSRVMNSDYSLNDEAYHNYSPVYLSTTSVLSYGLGFASTISVVVHCLLHHHEILWKGLLATIGKSATVEKPDIHQKLMQKYKTVPLWWYASVFFSMFGLSIIFLYVYDTGLPWYGMILAIGLVIVLIIPTGIMMSVCNIMLSTTVISGLIAGYIWPGKMVNNVMFKIFVLVSSYQGLGYVRDMKIGHYMKIPPRITFAAQCAGIIVSWLTQTGVNLWAMANINHICESEADNNFTCPLARGYATNAVFWGLIGPTKLFSSGSMYRSMLWFFLIGAVVPILLWAVNLRLRSKLLSKIHMPAIFASTASIPPATAANYMAWGIIGIFFNFYLKRKYHPWWAKYNYILSAGLDAALAVGTFFIFFCLSYPGVTLNCTEDCGSGLRPAELRRHSATFVLKRESLALRIYRIDRYSEGTPAWNKSCRRRRVGMANHNPVNPVGKGNLGATIPDHGYSSPIPRSASAPLHGDNAGSVVALESSEALPGYLGSTSYSAVLAEDGSAIPVDAENEPESASSARFTDALDPNRVQSAVEVLRLLYNLTIFDLLIEQYYEHVRVAVMPLRIIEYVLRSIRRVFSSFNAHDTERRLHDLAIRVHHNSSKPLATHRSMTFEEYSLSFTGENSRWEAIGNVFAIAGMSLMATPDNDPILTQANVVYSKDDILAQTAEASNICLSFCDKAASANELLAFLQYNDVMRRTQQYGDASYQAWRRLGDLSATVYAAGLHQEGSQTGDCPYFLRQWKRSCFASAFYVDKCIATFVGRPPLINYRYCSLTLPLDLSDDALIVGGGALDHAIAGLDPLGWDRTGARHRVSVVRLRFMLAIFREEALEIALGQPQGDIAEKSNRILEKARTSWEASPTHLRYDRYVRPVHEAFSTSFYKLLLYLDYLYTCFLLQRTLVKQTDKGHELLFETSRKLLSAVIKISAERDYLQDLRRDYSWLTLYYGLPSASVLALELLRQTQHAGPQRLGLPRAELIRNLSVFISCLSWVAQPTHGNYRNCREAEKKLSHILDRILDPPPVQEQSPSFVNDATSGLDSLLDWYNVSTWDFNSDILGM</sequence>
<evidence type="ECO:0000256" key="9">
    <source>
        <dbReference type="ARBA" id="ARBA00023242"/>
    </source>
</evidence>
<dbReference type="NCBIfam" id="TIGR00727">
    <property type="entry name" value="ISP4_OPT"/>
    <property type="match status" value="1"/>
</dbReference>
<comment type="similarity">
    <text evidence="2">Belongs to the oligopeptide OPT transporter family.</text>
</comment>
<evidence type="ECO:0000256" key="2">
    <source>
        <dbReference type="ARBA" id="ARBA00008807"/>
    </source>
</evidence>
<evidence type="ECO:0000256" key="7">
    <source>
        <dbReference type="ARBA" id="ARBA00022989"/>
    </source>
</evidence>
<evidence type="ECO:0000313" key="14">
    <source>
        <dbReference type="Proteomes" id="UP000018001"/>
    </source>
</evidence>
<feature type="transmembrane region" description="Helical" evidence="11">
    <location>
        <begin position="675"/>
        <end position="697"/>
    </location>
</feature>
<dbReference type="OrthoDB" id="9986677at2759"/>
<evidence type="ECO:0000256" key="4">
    <source>
        <dbReference type="ARBA" id="ARBA00022692"/>
    </source>
</evidence>
<feature type="transmembrane region" description="Helical" evidence="11">
    <location>
        <begin position="320"/>
        <end position="343"/>
    </location>
</feature>
<dbReference type="HOGENOM" id="CLU_253055_0_0_1"/>
<dbReference type="SMART" id="SM00906">
    <property type="entry name" value="Fungal_trans"/>
    <property type="match status" value="1"/>
</dbReference>
<dbReference type="GO" id="GO:0006351">
    <property type="term" value="P:DNA-templated transcription"/>
    <property type="evidence" value="ECO:0007669"/>
    <property type="project" value="InterPro"/>
</dbReference>
<dbReference type="GO" id="GO:0003677">
    <property type="term" value="F:DNA binding"/>
    <property type="evidence" value="ECO:0007669"/>
    <property type="project" value="InterPro"/>
</dbReference>
<comment type="subcellular location">
    <subcellularLocation>
        <location evidence="1">Membrane</location>
        <topology evidence="1">Multi-pass membrane protein</topology>
    </subcellularLocation>
</comment>
<dbReference type="InterPro" id="IPR004648">
    <property type="entry name" value="Oligpept_transpt"/>
</dbReference>
<keyword evidence="6" id="KW-0653">Protein transport</keyword>
<organism evidence="13 14">
    <name type="scientific">Byssochlamys spectabilis (strain No. 5 / NBRC 109023)</name>
    <name type="common">Paecilomyces variotii</name>
    <dbReference type="NCBI Taxonomy" id="1356009"/>
    <lineage>
        <taxon>Eukaryota</taxon>
        <taxon>Fungi</taxon>
        <taxon>Dikarya</taxon>
        <taxon>Ascomycota</taxon>
        <taxon>Pezizomycotina</taxon>
        <taxon>Eurotiomycetes</taxon>
        <taxon>Eurotiomycetidae</taxon>
        <taxon>Eurotiales</taxon>
        <taxon>Thermoascaceae</taxon>
        <taxon>Paecilomyces</taxon>
    </lineage>
</organism>
<keyword evidence="8 11" id="KW-0472">Membrane</keyword>
<keyword evidence="5" id="KW-0571">Peptide transport</keyword>
<keyword evidence="14" id="KW-1185">Reference proteome</keyword>
<evidence type="ECO:0000256" key="3">
    <source>
        <dbReference type="ARBA" id="ARBA00022448"/>
    </source>
</evidence>
<evidence type="ECO:0000313" key="13">
    <source>
        <dbReference type="EMBL" id="GAD94602.1"/>
    </source>
</evidence>
<keyword evidence="9" id="KW-0539">Nucleus</keyword>
<dbReference type="InterPro" id="IPR004813">
    <property type="entry name" value="OPT"/>
</dbReference>
<name>V5G173_BYSSN</name>
<comment type="caution">
    <text evidence="13">The sequence shown here is derived from an EMBL/GenBank/DDBJ whole genome shotgun (WGS) entry which is preliminary data.</text>
</comment>
<feature type="transmembrane region" description="Helical" evidence="11">
    <location>
        <begin position="253"/>
        <end position="283"/>
    </location>
</feature>
<dbReference type="InParanoid" id="V5G173"/>
<dbReference type="eggNOG" id="KOG2262">
    <property type="taxonomic scope" value="Eukaryota"/>
</dbReference>
<keyword evidence="4 11" id="KW-0812">Transmembrane</keyword>
<evidence type="ECO:0000256" key="6">
    <source>
        <dbReference type="ARBA" id="ARBA00022927"/>
    </source>
</evidence>
<evidence type="ECO:0000256" key="10">
    <source>
        <dbReference type="SAM" id="MobiDB-lite"/>
    </source>
</evidence>
<gene>
    <name evidence="13" type="ORF">PVAR5_3230</name>
</gene>
<feature type="transmembrane region" description="Helical" evidence="11">
    <location>
        <begin position="80"/>
        <end position="98"/>
    </location>
</feature>
<dbReference type="Pfam" id="PF04082">
    <property type="entry name" value="Fungal_trans"/>
    <property type="match status" value="1"/>
</dbReference>
<evidence type="ECO:0000256" key="1">
    <source>
        <dbReference type="ARBA" id="ARBA00004141"/>
    </source>
</evidence>
<reference evidence="14" key="1">
    <citation type="journal article" date="2014" name="Genome Announc.">
        <title>Draft genome sequence of the formaldehyde-resistant fungus Byssochlamys spectabilis No. 5 (anamorph Paecilomyces variotii No. 5) (NBRC109023).</title>
        <authorList>
            <person name="Oka T."/>
            <person name="Ekino K."/>
            <person name="Fukuda K."/>
            <person name="Nomura Y."/>
        </authorList>
    </citation>
    <scope>NUCLEOTIDE SEQUENCE [LARGE SCALE GENOMIC DNA]</scope>
    <source>
        <strain evidence="14">No. 5 / NBRC 109023</strain>
    </source>
</reference>
<dbReference type="GO" id="GO:0016020">
    <property type="term" value="C:membrane"/>
    <property type="evidence" value="ECO:0007669"/>
    <property type="project" value="UniProtKB-SubCell"/>
</dbReference>
<evidence type="ECO:0000256" key="11">
    <source>
        <dbReference type="SAM" id="Phobius"/>
    </source>
</evidence>
<dbReference type="NCBIfam" id="TIGR00728">
    <property type="entry name" value="OPT_sfam"/>
    <property type="match status" value="1"/>
</dbReference>
<feature type="domain" description="Xylanolytic transcriptional activator regulatory" evidence="12">
    <location>
        <begin position="1072"/>
        <end position="1146"/>
    </location>
</feature>
<evidence type="ECO:0000259" key="12">
    <source>
        <dbReference type="SMART" id="SM00906"/>
    </source>
</evidence>
<keyword evidence="7 11" id="KW-1133">Transmembrane helix</keyword>
<evidence type="ECO:0000256" key="8">
    <source>
        <dbReference type="ARBA" id="ARBA00023136"/>
    </source>
</evidence>
<dbReference type="GO" id="GO:0035673">
    <property type="term" value="F:oligopeptide transmembrane transporter activity"/>
    <property type="evidence" value="ECO:0007669"/>
    <property type="project" value="InterPro"/>
</dbReference>
<feature type="transmembrane region" description="Helical" evidence="11">
    <location>
        <begin position="453"/>
        <end position="474"/>
    </location>
</feature>
<dbReference type="Pfam" id="PF03169">
    <property type="entry name" value="OPT"/>
    <property type="match status" value="1"/>
</dbReference>
<feature type="compositionally biased region" description="Basic and acidic residues" evidence="10">
    <location>
        <begin position="26"/>
        <end position="43"/>
    </location>
</feature>
<feature type="transmembrane region" description="Helical" evidence="11">
    <location>
        <begin position="104"/>
        <end position="123"/>
    </location>
</feature>
<keyword evidence="3" id="KW-0813">Transport</keyword>
<feature type="transmembrane region" description="Helical" evidence="11">
    <location>
        <begin position="506"/>
        <end position="524"/>
    </location>
</feature>
<feature type="region of interest" description="Disordered" evidence="10">
    <location>
        <begin position="1"/>
        <end position="68"/>
    </location>
</feature>
<evidence type="ECO:0000256" key="5">
    <source>
        <dbReference type="ARBA" id="ARBA00022856"/>
    </source>
</evidence>
<feature type="compositionally biased region" description="Basic and acidic residues" evidence="10">
    <location>
        <begin position="1"/>
        <end position="17"/>
    </location>
</feature>
<dbReference type="Proteomes" id="UP000018001">
    <property type="component" value="Unassembled WGS sequence"/>
</dbReference>
<dbReference type="GO" id="GO:0008270">
    <property type="term" value="F:zinc ion binding"/>
    <property type="evidence" value="ECO:0007669"/>
    <property type="project" value="InterPro"/>
</dbReference>
<feature type="transmembrane region" description="Helical" evidence="11">
    <location>
        <begin position="709"/>
        <end position="734"/>
    </location>
</feature>
<dbReference type="InterPro" id="IPR007219">
    <property type="entry name" value="XnlR_reg_dom"/>
</dbReference>
<feature type="transmembrane region" description="Helical" evidence="11">
    <location>
        <begin position="214"/>
        <end position="233"/>
    </location>
</feature>
<dbReference type="PANTHER" id="PTHR22601">
    <property type="entry name" value="ISP4 LIKE PROTEIN"/>
    <property type="match status" value="1"/>
</dbReference>
<feature type="transmembrane region" description="Helical" evidence="11">
    <location>
        <begin position="187"/>
        <end position="208"/>
    </location>
</feature>
<dbReference type="EMBL" id="BAUL01000096">
    <property type="protein sequence ID" value="GAD94602.1"/>
    <property type="molecule type" value="Genomic_DNA"/>
</dbReference>
<feature type="transmembrane region" description="Helical" evidence="11">
    <location>
        <begin position="634"/>
        <end position="655"/>
    </location>
</feature>
<accession>V5G173</accession>
<proteinExistence type="inferred from homology"/>